<protein>
    <submittedName>
        <fullName evidence="1">DUF5312 domain-containing protein</fullName>
    </submittedName>
</protein>
<accession>A0ABY4BPC0</accession>
<sequence>MTSIVTGLFPSQLQAGKISQDLEDAGFRNSDYIMYLHDRGITKEVKTSIWQYFFGDNRKLEDESLVISVRVNGPVSTEIVERIFKQNDSIHQNYYENIKFEDAKSLDYLRRIASLRARAEIRSSPEIRTREQSRGINAEVAFGR</sequence>
<name>A0ABY4BPC0_9FLAO</name>
<dbReference type="Proteomes" id="UP000831460">
    <property type="component" value="Chromosome"/>
</dbReference>
<dbReference type="RefSeq" id="WP_243548108.1">
    <property type="nucleotide sequence ID" value="NZ_CP094532.1"/>
</dbReference>
<evidence type="ECO:0000313" key="2">
    <source>
        <dbReference type="Proteomes" id="UP000831460"/>
    </source>
</evidence>
<organism evidence="1 2">
    <name type="scientific">Chryseobacterium suipulveris</name>
    <dbReference type="NCBI Taxonomy" id="2929800"/>
    <lineage>
        <taxon>Bacteria</taxon>
        <taxon>Pseudomonadati</taxon>
        <taxon>Bacteroidota</taxon>
        <taxon>Flavobacteriia</taxon>
        <taxon>Flavobacteriales</taxon>
        <taxon>Weeksellaceae</taxon>
        <taxon>Chryseobacterium group</taxon>
        <taxon>Chryseobacterium</taxon>
    </lineage>
</organism>
<keyword evidence="2" id="KW-1185">Reference proteome</keyword>
<evidence type="ECO:0000313" key="1">
    <source>
        <dbReference type="EMBL" id="UOE40082.1"/>
    </source>
</evidence>
<reference evidence="1 2" key="1">
    <citation type="submission" date="2022-03" db="EMBL/GenBank/DDBJ databases">
        <title>Chryseobacterium sp. isolated from particulate matters in swine house.</title>
        <authorList>
            <person name="Won M."/>
            <person name="Kim S.-J."/>
            <person name="Kwon S.-W."/>
        </authorList>
    </citation>
    <scope>NUCLEOTIDE SEQUENCE [LARGE SCALE GENOMIC DNA]</scope>
    <source>
        <strain evidence="1 2">SC2-2</strain>
    </source>
</reference>
<gene>
    <name evidence="1" type="ORF">MTP09_09130</name>
</gene>
<dbReference type="EMBL" id="CP094532">
    <property type="protein sequence ID" value="UOE40082.1"/>
    <property type="molecule type" value="Genomic_DNA"/>
</dbReference>
<proteinExistence type="predicted"/>